<name>A0A5D3A921_GOSMU</name>
<evidence type="ECO:0000313" key="2">
    <source>
        <dbReference type="Proteomes" id="UP000323597"/>
    </source>
</evidence>
<dbReference type="AlphaFoldDB" id="A0A5D3A921"/>
<organism evidence="1 2">
    <name type="scientific">Gossypium mustelinum</name>
    <name type="common">Cotton</name>
    <name type="synonym">Gossypium caicoense</name>
    <dbReference type="NCBI Taxonomy" id="34275"/>
    <lineage>
        <taxon>Eukaryota</taxon>
        <taxon>Viridiplantae</taxon>
        <taxon>Streptophyta</taxon>
        <taxon>Embryophyta</taxon>
        <taxon>Tracheophyta</taxon>
        <taxon>Spermatophyta</taxon>
        <taxon>Magnoliopsida</taxon>
        <taxon>eudicotyledons</taxon>
        <taxon>Gunneridae</taxon>
        <taxon>Pentapetalae</taxon>
        <taxon>rosids</taxon>
        <taxon>malvids</taxon>
        <taxon>Malvales</taxon>
        <taxon>Malvaceae</taxon>
        <taxon>Malvoideae</taxon>
        <taxon>Gossypium</taxon>
    </lineage>
</organism>
<sequence length="53" mass="6510">MMMNRMMMQFLYIMTKVLKIEMFHPVLLFQLLDQPWEGSHQYQTGQRLQCKNT</sequence>
<protein>
    <submittedName>
        <fullName evidence="1">Uncharacterized protein</fullName>
    </submittedName>
</protein>
<accession>A0A5D3A921</accession>
<gene>
    <name evidence="1" type="ORF">E1A91_A01G030200v1</name>
</gene>
<reference evidence="1 2" key="1">
    <citation type="submission" date="2019-07" db="EMBL/GenBank/DDBJ databases">
        <title>WGS assembly of Gossypium mustelinum.</title>
        <authorList>
            <person name="Chen Z.J."/>
            <person name="Sreedasyam A."/>
            <person name="Ando A."/>
            <person name="Song Q."/>
            <person name="De L."/>
            <person name="Hulse-Kemp A."/>
            <person name="Ding M."/>
            <person name="Ye W."/>
            <person name="Kirkbride R."/>
            <person name="Jenkins J."/>
            <person name="Plott C."/>
            <person name="Lovell J."/>
            <person name="Lin Y.-M."/>
            <person name="Vaughn R."/>
            <person name="Liu B."/>
            <person name="Li W."/>
            <person name="Simpson S."/>
            <person name="Scheffler B."/>
            <person name="Saski C."/>
            <person name="Grover C."/>
            <person name="Hu G."/>
            <person name="Conover J."/>
            <person name="Carlson J."/>
            <person name="Shu S."/>
            <person name="Boston L."/>
            <person name="Williams M."/>
            <person name="Peterson D."/>
            <person name="Mcgee K."/>
            <person name="Jones D."/>
            <person name="Wendel J."/>
            <person name="Stelly D."/>
            <person name="Grimwood J."/>
            <person name="Schmutz J."/>
        </authorList>
    </citation>
    <scope>NUCLEOTIDE SEQUENCE [LARGE SCALE GENOMIC DNA]</scope>
    <source>
        <strain evidence="1">1408120.09</strain>
    </source>
</reference>
<dbReference type="EMBL" id="CM017636">
    <property type="protein sequence ID" value="TYJ47985.1"/>
    <property type="molecule type" value="Genomic_DNA"/>
</dbReference>
<evidence type="ECO:0000313" key="1">
    <source>
        <dbReference type="EMBL" id="TYJ47985.1"/>
    </source>
</evidence>
<keyword evidence="2" id="KW-1185">Reference proteome</keyword>
<dbReference type="Proteomes" id="UP000323597">
    <property type="component" value="Chromosome A01"/>
</dbReference>
<proteinExistence type="predicted"/>